<name>A0A7W3LSE0_ACTNM</name>
<dbReference type="PROSITE" id="PS01117">
    <property type="entry name" value="HTH_MARR_1"/>
    <property type="match status" value="1"/>
</dbReference>
<dbReference type="EMBL" id="JACJIA010000006">
    <property type="protein sequence ID" value="MBA8953451.1"/>
    <property type="molecule type" value="Genomic_DNA"/>
</dbReference>
<feature type="domain" description="HTH marR-type" evidence="4">
    <location>
        <begin position="1"/>
        <end position="147"/>
    </location>
</feature>
<dbReference type="GO" id="GO:0003677">
    <property type="term" value="F:DNA binding"/>
    <property type="evidence" value="ECO:0007669"/>
    <property type="project" value="UniProtKB-KW"/>
</dbReference>
<dbReference type="GO" id="GO:0006950">
    <property type="term" value="P:response to stress"/>
    <property type="evidence" value="ECO:0007669"/>
    <property type="project" value="TreeGrafter"/>
</dbReference>
<comment type="caution">
    <text evidence="5">The sequence shown here is derived from an EMBL/GenBank/DDBJ whole genome shotgun (WGS) entry which is preliminary data.</text>
</comment>
<dbReference type="Proteomes" id="UP000572680">
    <property type="component" value="Unassembled WGS sequence"/>
</dbReference>
<evidence type="ECO:0000256" key="3">
    <source>
        <dbReference type="ARBA" id="ARBA00023163"/>
    </source>
</evidence>
<keyword evidence="6" id="KW-1185">Reference proteome</keyword>
<dbReference type="InterPro" id="IPR036388">
    <property type="entry name" value="WH-like_DNA-bd_sf"/>
</dbReference>
<keyword evidence="3" id="KW-0804">Transcription</keyword>
<sequence length="154" mass="16389">MKRIHNESGADSGESGHALEKLFTLAVVTHRYMERGLAARGLSRARATVLWNLHGGGPMTQRALATAIGVTPRNVTGLVDALEADGFVARGPHPEDRRATLVALTDKGRATVRGLRAEYDQGAARLFAGVPDGDLAAFVATADHLITRIGREDP</sequence>
<organism evidence="5 6">
    <name type="scientific">Actinomadura namibiensis</name>
    <dbReference type="NCBI Taxonomy" id="182080"/>
    <lineage>
        <taxon>Bacteria</taxon>
        <taxon>Bacillati</taxon>
        <taxon>Actinomycetota</taxon>
        <taxon>Actinomycetes</taxon>
        <taxon>Streptosporangiales</taxon>
        <taxon>Thermomonosporaceae</taxon>
        <taxon>Actinomadura</taxon>
    </lineage>
</organism>
<proteinExistence type="predicted"/>
<dbReference type="InterPro" id="IPR039422">
    <property type="entry name" value="MarR/SlyA-like"/>
</dbReference>
<gene>
    <name evidence="5" type="ORF">HNR61_005101</name>
</gene>
<reference evidence="5 6" key="1">
    <citation type="submission" date="2020-08" db="EMBL/GenBank/DDBJ databases">
        <title>Genomic Encyclopedia of Type Strains, Phase IV (KMG-IV): sequencing the most valuable type-strain genomes for metagenomic binning, comparative biology and taxonomic classification.</title>
        <authorList>
            <person name="Goeker M."/>
        </authorList>
    </citation>
    <scope>NUCLEOTIDE SEQUENCE [LARGE SCALE GENOMIC DNA]</scope>
    <source>
        <strain evidence="5 6">DSM 44197</strain>
    </source>
</reference>
<dbReference type="GO" id="GO:0003700">
    <property type="term" value="F:DNA-binding transcription factor activity"/>
    <property type="evidence" value="ECO:0007669"/>
    <property type="project" value="InterPro"/>
</dbReference>
<dbReference type="AlphaFoldDB" id="A0A7W3LSE0"/>
<evidence type="ECO:0000259" key="4">
    <source>
        <dbReference type="PROSITE" id="PS50995"/>
    </source>
</evidence>
<dbReference type="PROSITE" id="PS50995">
    <property type="entry name" value="HTH_MARR_2"/>
    <property type="match status" value="1"/>
</dbReference>
<dbReference type="Gene3D" id="1.10.10.10">
    <property type="entry name" value="Winged helix-like DNA-binding domain superfamily/Winged helix DNA-binding domain"/>
    <property type="match status" value="1"/>
</dbReference>
<dbReference type="InterPro" id="IPR023187">
    <property type="entry name" value="Tscrpt_reg_MarR-type_CS"/>
</dbReference>
<dbReference type="InterPro" id="IPR036390">
    <property type="entry name" value="WH_DNA-bd_sf"/>
</dbReference>
<dbReference type="InterPro" id="IPR000835">
    <property type="entry name" value="HTH_MarR-typ"/>
</dbReference>
<dbReference type="Pfam" id="PF01047">
    <property type="entry name" value="MarR"/>
    <property type="match status" value="1"/>
</dbReference>
<dbReference type="RefSeq" id="WP_312898086.1">
    <property type="nucleotide sequence ID" value="NZ_BAAALP010000001.1"/>
</dbReference>
<protein>
    <submittedName>
        <fullName evidence="5">DNA-binding MarR family transcriptional regulator</fullName>
    </submittedName>
</protein>
<dbReference type="PANTHER" id="PTHR33164:SF99">
    <property type="entry name" value="MARR FAMILY REGULATORY PROTEIN"/>
    <property type="match status" value="1"/>
</dbReference>
<evidence type="ECO:0000313" key="6">
    <source>
        <dbReference type="Proteomes" id="UP000572680"/>
    </source>
</evidence>
<dbReference type="SUPFAM" id="SSF46785">
    <property type="entry name" value="Winged helix' DNA-binding domain"/>
    <property type="match status" value="1"/>
</dbReference>
<accession>A0A7W3LSE0</accession>
<keyword evidence="2 5" id="KW-0238">DNA-binding</keyword>
<keyword evidence="1" id="KW-0805">Transcription regulation</keyword>
<evidence type="ECO:0000313" key="5">
    <source>
        <dbReference type="EMBL" id="MBA8953451.1"/>
    </source>
</evidence>
<evidence type="ECO:0000256" key="1">
    <source>
        <dbReference type="ARBA" id="ARBA00023015"/>
    </source>
</evidence>
<evidence type="ECO:0000256" key="2">
    <source>
        <dbReference type="ARBA" id="ARBA00023125"/>
    </source>
</evidence>
<dbReference type="PRINTS" id="PR00598">
    <property type="entry name" value="HTHMARR"/>
</dbReference>
<dbReference type="PANTHER" id="PTHR33164">
    <property type="entry name" value="TRANSCRIPTIONAL REGULATOR, MARR FAMILY"/>
    <property type="match status" value="1"/>
</dbReference>
<dbReference type="SMART" id="SM00347">
    <property type="entry name" value="HTH_MARR"/>
    <property type="match status" value="1"/>
</dbReference>